<dbReference type="STRING" id="512564.MCRO_0198"/>
<reference evidence="3 4" key="3">
    <citation type="journal article" date="2011" name="J. Bacteriol.">
        <title>Genome sequences of Mycoplasma alligatoris A21JP2T and Mycoplasma crocodyli MP145T.</title>
        <authorList>
            <person name="Brown D.R."/>
            <person name="Farmerie W.G."/>
            <person name="May M."/>
            <person name="Benders G.A."/>
            <person name="Durkin A.S."/>
            <person name="Hlavinka K."/>
            <person name="Hostetler J."/>
            <person name="Jackson J."/>
            <person name="Johnson J."/>
            <person name="Miller R.H."/>
            <person name="Paralanov V."/>
            <person name="Radune D."/>
            <person name="Szczypinski B."/>
            <person name="Glass J.I."/>
        </authorList>
    </citation>
    <scope>NUCLEOTIDE SEQUENCE [LARGE SCALE GENOMIC DNA]</scope>
    <source>
        <strain evidence="4">ATCC 51981 / MP145</strain>
    </source>
</reference>
<dbReference type="EMBL" id="CP001991">
    <property type="protein sequence ID" value="ADE19557.1"/>
    <property type="molecule type" value="Genomic_DNA"/>
</dbReference>
<evidence type="ECO:0000313" key="3">
    <source>
        <dbReference type="EMBL" id="ADE19557.1"/>
    </source>
</evidence>
<feature type="transmembrane region" description="Helical" evidence="2">
    <location>
        <begin position="66"/>
        <end position="92"/>
    </location>
</feature>
<evidence type="ECO:0000313" key="4">
    <source>
        <dbReference type="Proteomes" id="UP000001845"/>
    </source>
</evidence>
<dbReference type="RefSeq" id="WP_013054334.1">
    <property type="nucleotide sequence ID" value="NC_014014.1"/>
</dbReference>
<keyword evidence="1" id="KW-0175">Coiled coil</keyword>
<feature type="transmembrane region" description="Helical" evidence="2">
    <location>
        <begin position="104"/>
        <end position="128"/>
    </location>
</feature>
<evidence type="ECO:0000256" key="2">
    <source>
        <dbReference type="SAM" id="Phobius"/>
    </source>
</evidence>
<dbReference type="AlphaFoldDB" id="D5E512"/>
<keyword evidence="4" id="KW-1185">Reference proteome</keyword>
<keyword evidence="2" id="KW-0472">Membrane</keyword>
<gene>
    <name evidence="3" type="ordered locus">MCRO_0198</name>
</gene>
<feature type="transmembrane region" description="Helical" evidence="2">
    <location>
        <begin position="25"/>
        <end position="46"/>
    </location>
</feature>
<evidence type="ECO:0000256" key="1">
    <source>
        <dbReference type="SAM" id="Coils"/>
    </source>
</evidence>
<proteinExistence type="predicted"/>
<protein>
    <submittedName>
        <fullName evidence="3">Uncharacterized protein</fullName>
    </submittedName>
</protein>
<dbReference type="Proteomes" id="UP000001845">
    <property type="component" value="Chromosome"/>
</dbReference>
<sequence>MNHKKIKDYHKLKKKQSKYGRKREWMACLLFIVASITISFMMYFYFKTTKNFKSFSMESLGLFLKIHSKFVVFMVAFSITILPSILIIVLWILQWLYYKKKYNLFGLVGFAFIFAFVFYLYICLIFLLDLLINNKTISFLNNVNTHGMIAAEYIVLISAVVLAIFERKSGNTIKSQVDKEIDKELKIGEQEIKDQETIFKSLDEKKTYIENRINTLRINIEKNKSEIEIFKQEINQLSAELEDLNEQHKTTETILKIKKIEYNETIDEINKK</sequence>
<organism evidence="3 4">
    <name type="scientific">Mycoplasma crocodyli (strain ATCC 51981 / MP145)</name>
    <dbReference type="NCBI Taxonomy" id="512564"/>
    <lineage>
        <taxon>Bacteria</taxon>
        <taxon>Bacillati</taxon>
        <taxon>Mycoplasmatota</taxon>
        <taxon>Mollicutes</taxon>
        <taxon>Mycoplasmataceae</taxon>
        <taxon>Mycoplasma</taxon>
    </lineage>
</organism>
<feature type="coiled-coil region" evidence="1">
    <location>
        <begin position="213"/>
        <end position="254"/>
    </location>
</feature>
<accession>D5E512</accession>
<feature type="transmembrane region" description="Helical" evidence="2">
    <location>
        <begin position="148"/>
        <end position="165"/>
    </location>
</feature>
<name>D5E512_MYCCM</name>
<dbReference type="HOGENOM" id="CLU_1022396_0_0_14"/>
<dbReference type="KEGG" id="mcd:MCRO_0198"/>
<keyword evidence="2" id="KW-0812">Transmembrane</keyword>
<keyword evidence="2" id="KW-1133">Transmembrane helix</keyword>
<reference key="2">
    <citation type="submission" date="2010-03" db="EMBL/GenBank/DDBJ databases">
        <authorList>
            <person name="Ma Z."/>
            <person name="Wang X."/>
            <person name="Liu H."/>
        </authorList>
    </citation>
    <scope>NUCLEOTIDE SEQUENCE</scope>
    <source>
        <strain>MP145</strain>
    </source>
</reference>
<reference evidence="4" key="1">
    <citation type="submission" date="2010-03" db="EMBL/GenBank/DDBJ databases">
        <title>The complete genome of Mycoplasma crocodyli MP145.</title>
        <authorList>
            <person name="Glass J.I."/>
            <person name="Durkin A.S."/>
            <person name="Hostetler J."/>
            <person name="Jackson J."/>
            <person name="Johnson J."/>
            <person name="May M.A."/>
            <person name="Paralanov V."/>
            <person name="Radune D."/>
            <person name="Szczypinski B."/>
            <person name="Brown D.R."/>
        </authorList>
    </citation>
    <scope>NUCLEOTIDE SEQUENCE [LARGE SCALE GENOMIC DNA]</scope>
    <source>
        <strain evidence="4">ATCC 51981 / MP145</strain>
    </source>
</reference>